<dbReference type="InterPro" id="IPR000743">
    <property type="entry name" value="Glyco_hydro_28"/>
</dbReference>
<dbReference type="GO" id="GO:0005975">
    <property type="term" value="P:carbohydrate metabolic process"/>
    <property type="evidence" value="ECO:0007669"/>
    <property type="project" value="InterPro"/>
</dbReference>
<reference evidence="11 12" key="1">
    <citation type="submission" date="2024-01" db="EMBL/GenBank/DDBJ databases">
        <title>The genomes of 5 underutilized Papilionoideae crops provide insights into root nodulation and disease resistanc.</title>
        <authorList>
            <person name="Jiang F."/>
        </authorList>
    </citation>
    <scope>NUCLEOTIDE SEQUENCE [LARGE SCALE GENOMIC DNA]</scope>
    <source>
        <strain evidence="11">DUOXIRENSHENG_FW03</strain>
        <tissue evidence="11">Leaves</tissue>
    </source>
</reference>
<evidence type="ECO:0000256" key="5">
    <source>
        <dbReference type="ARBA" id="ARBA00022801"/>
    </source>
</evidence>
<evidence type="ECO:0000256" key="6">
    <source>
        <dbReference type="ARBA" id="ARBA00023295"/>
    </source>
</evidence>
<keyword evidence="5 9" id="KW-0378">Hydrolase</keyword>
<keyword evidence="7" id="KW-0961">Cell wall biogenesis/degradation</keyword>
<evidence type="ECO:0000256" key="7">
    <source>
        <dbReference type="ARBA" id="ARBA00023316"/>
    </source>
</evidence>
<name>A0AAN9RUE8_PSOTE</name>
<dbReference type="InterPro" id="IPR012334">
    <property type="entry name" value="Pectin_lyas_fold"/>
</dbReference>
<evidence type="ECO:0000256" key="10">
    <source>
        <dbReference type="SAM" id="SignalP"/>
    </source>
</evidence>
<evidence type="ECO:0000256" key="3">
    <source>
        <dbReference type="ARBA" id="ARBA00022512"/>
    </source>
</evidence>
<comment type="similarity">
    <text evidence="2 9">Belongs to the glycosyl hydrolase 28 family.</text>
</comment>
<evidence type="ECO:0008006" key="13">
    <source>
        <dbReference type="Google" id="ProtNLM"/>
    </source>
</evidence>
<comment type="caution">
    <text evidence="11">The sequence shown here is derived from an EMBL/GenBank/DDBJ whole genome shotgun (WGS) entry which is preliminary data.</text>
</comment>
<dbReference type="GO" id="GO:0004650">
    <property type="term" value="F:polygalacturonase activity"/>
    <property type="evidence" value="ECO:0007669"/>
    <property type="project" value="InterPro"/>
</dbReference>
<feature type="signal peptide" evidence="10">
    <location>
        <begin position="1"/>
        <end position="16"/>
    </location>
</feature>
<dbReference type="InterPro" id="IPR006626">
    <property type="entry name" value="PbH1"/>
</dbReference>
<gene>
    <name evidence="11" type="ORF">VNO78_29132</name>
</gene>
<evidence type="ECO:0000256" key="1">
    <source>
        <dbReference type="ARBA" id="ARBA00004191"/>
    </source>
</evidence>
<dbReference type="EMBL" id="JAYMYS010000008">
    <property type="protein sequence ID" value="KAK7383453.1"/>
    <property type="molecule type" value="Genomic_DNA"/>
</dbReference>
<keyword evidence="10" id="KW-0732">Signal</keyword>
<evidence type="ECO:0000313" key="12">
    <source>
        <dbReference type="Proteomes" id="UP001386955"/>
    </source>
</evidence>
<evidence type="ECO:0000256" key="9">
    <source>
        <dbReference type="RuleBase" id="RU361169"/>
    </source>
</evidence>
<organism evidence="11 12">
    <name type="scientific">Psophocarpus tetragonolobus</name>
    <name type="common">Winged bean</name>
    <name type="synonym">Dolichos tetragonolobus</name>
    <dbReference type="NCBI Taxonomy" id="3891"/>
    <lineage>
        <taxon>Eukaryota</taxon>
        <taxon>Viridiplantae</taxon>
        <taxon>Streptophyta</taxon>
        <taxon>Embryophyta</taxon>
        <taxon>Tracheophyta</taxon>
        <taxon>Spermatophyta</taxon>
        <taxon>Magnoliopsida</taxon>
        <taxon>eudicotyledons</taxon>
        <taxon>Gunneridae</taxon>
        <taxon>Pentapetalae</taxon>
        <taxon>rosids</taxon>
        <taxon>fabids</taxon>
        <taxon>Fabales</taxon>
        <taxon>Fabaceae</taxon>
        <taxon>Papilionoideae</taxon>
        <taxon>50 kb inversion clade</taxon>
        <taxon>NPAAA clade</taxon>
        <taxon>indigoferoid/millettioid clade</taxon>
        <taxon>Phaseoleae</taxon>
        <taxon>Psophocarpus</taxon>
    </lineage>
</organism>
<dbReference type="PANTHER" id="PTHR31375">
    <property type="match status" value="1"/>
</dbReference>
<feature type="chain" id="PRO_5043053011" description="Polygalacturonase" evidence="10">
    <location>
        <begin position="17"/>
        <end position="381"/>
    </location>
</feature>
<keyword evidence="4" id="KW-0964">Secreted</keyword>
<dbReference type="PROSITE" id="PS00502">
    <property type="entry name" value="POLYGALACTURONASE"/>
    <property type="match status" value="1"/>
</dbReference>
<comment type="subcellular location">
    <subcellularLocation>
        <location evidence="1">Secreted</location>
        <location evidence="1">Cell wall</location>
    </subcellularLocation>
</comment>
<keyword evidence="12" id="KW-1185">Reference proteome</keyword>
<dbReference type="SMART" id="SM00710">
    <property type="entry name" value="PbH1"/>
    <property type="match status" value="4"/>
</dbReference>
<dbReference type="Proteomes" id="UP001386955">
    <property type="component" value="Unassembled WGS sequence"/>
</dbReference>
<dbReference type="InterPro" id="IPR011050">
    <property type="entry name" value="Pectin_lyase_fold/virulence"/>
</dbReference>
<keyword evidence="3" id="KW-0134">Cell wall</keyword>
<keyword evidence="6 9" id="KW-0326">Glycosidase</keyword>
<evidence type="ECO:0000256" key="2">
    <source>
        <dbReference type="ARBA" id="ARBA00008834"/>
    </source>
</evidence>
<dbReference type="SUPFAM" id="SSF51126">
    <property type="entry name" value="Pectin lyase-like"/>
    <property type="match status" value="1"/>
</dbReference>
<dbReference type="Gene3D" id="2.160.20.10">
    <property type="entry name" value="Single-stranded right-handed beta-helix, Pectin lyase-like"/>
    <property type="match status" value="1"/>
</dbReference>
<evidence type="ECO:0000313" key="11">
    <source>
        <dbReference type="EMBL" id="KAK7383453.1"/>
    </source>
</evidence>
<sequence>MGLLLTALLIFSIVSSNSWVGHGQTFDLLKYGAKGDGYSDDTKAFMEAWNDLCKSNNSTSTLLVPAGYTFLVREIRFKGPCQSPQVYIQILGTLLAPTRKAWGATCGRHWLYFLGVPGLSINGSGTINGQGQDWWDNALLFERCDNLQISGLTHINGPGFHMHVVHSQNISISNANINSPQGSHNTDGIDLTNAVRVSILDSIIGTGDDCIAIKGGSQFINVNNVTCGPGHGISVGSLGEDGQEEFVEHVNVSNCIFNGADNAARIKTWPGGKGYAKNITFQNISVNQTYYPVFIDQHYMHTPEQKDALKVSDITFSNIYGRCINENAVVLDCAKIGCDNITLKQINITSIDPKKPASAICNDAHGKTVDIVSPPIPCLLQ</sequence>
<dbReference type="Pfam" id="PF00295">
    <property type="entry name" value="Glyco_hydro_28"/>
    <property type="match status" value="1"/>
</dbReference>
<dbReference type="AlphaFoldDB" id="A0AAN9RUE8"/>
<evidence type="ECO:0000256" key="4">
    <source>
        <dbReference type="ARBA" id="ARBA00022525"/>
    </source>
</evidence>
<accession>A0AAN9RUE8</accession>
<dbReference type="GO" id="GO:0071555">
    <property type="term" value="P:cell wall organization"/>
    <property type="evidence" value="ECO:0007669"/>
    <property type="project" value="UniProtKB-KW"/>
</dbReference>
<proteinExistence type="inferred from homology"/>
<protein>
    <recommendedName>
        <fullName evidence="13">Polygalacturonase</fullName>
    </recommendedName>
</protein>
<feature type="active site" evidence="8">
    <location>
        <position position="231"/>
    </location>
</feature>
<evidence type="ECO:0000256" key="8">
    <source>
        <dbReference type="PROSITE-ProRule" id="PRU10052"/>
    </source>
</evidence>